<keyword evidence="1" id="KW-0040">ANK repeat</keyword>
<feature type="repeat" description="ANK" evidence="1">
    <location>
        <begin position="423"/>
        <end position="455"/>
    </location>
</feature>
<dbReference type="InterPro" id="IPR036770">
    <property type="entry name" value="Ankyrin_rpt-contain_sf"/>
</dbReference>
<protein>
    <recommendedName>
        <fullName evidence="2">F-box domain-containing protein</fullName>
    </recommendedName>
</protein>
<evidence type="ECO:0000256" key="1">
    <source>
        <dbReference type="PROSITE-ProRule" id="PRU00023"/>
    </source>
</evidence>
<dbReference type="SUPFAM" id="SSF48403">
    <property type="entry name" value="Ankyrin repeat"/>
    <property type="match status" value="1"/>
</dbReference>
<dbReference type="PROSITE" id="PS50181">
    <property type="entry name" value="FBOX"/>
    <property type="match status" value="1"/>
</dbReference>
<dbReference type="SMART" id="SM00248">
    <property type="entry name" value="ANK"/>
    <property type="match status" value="4"/>
</dbReference>
<gene>
    <name evidence="3" type="ORF">PG991_000054</name>
</gene>
<dbReference type="Pfam" id="PF12796">
    <property type="entry name" value="Ank_2"/>
    <property type="match status" value="1"/>
</dbReference>
<accession>A0ABR1T2I3</accession>
<dbReference type="PROSITE" id="PS50088">
    <property type="entry name" value="ANK_REPEAT"/>
    <property type="match status" value="1"/>
</dbReference>
<reference evidence="3 4" key="1">
    <citation type="submission" date="2023-01" db="EMBL/GenBank/DDBJ databases">
        <title>Analysis of 21 Apiospora genomes using comparative genomics revels a genus with tremendous synthesis potential of carbohydrate active enzymes and secondary metabolites.</title>
        <authorList>
            <person name="Sorensen T."/>
        </authorList>
    </citation>
    <scope>NUCLEOTIDE SEQUENCE [LARGE SCALE GENOMIC DNA]</scope>
    <source>
        <strain evidence="3 4">CBS 20057</strain>
    </source>
</reference>
<evidence type="ECO:0000313" key="3">
    <source>
        <dbReference type="EMBL" id="KAK8040266.1"/>
    </source>
</evidence>
<keyword evidence="4" id="KW-1185">Reference proteome</keyword>
<name>A0ABR1T2I3_9PEZI</name>
<dbReference type="InterPro" id="IPR001810">
    <property type="entry name" value="F-box_dom"/>
</dbReference>
<feature type="domain" description="F-box" evidence="2">
    <location>
        <begin position="3"/>
        <end position="57"/>
    </location>
</feature>
<evidence type="ECO:0000313" key="4">
    <source>
        <dbReference type="Proteomes" id="UP001396898"/>
    </source>
</evidence>
<organism evidence="3 4">
    <name type="scientific">Apiospora marii</name>
    <dbReference type="NCBI Taxonomy" id="335849"/>
    <lineage>
        <taxon>Eukaryota</taxon>
        <taxon>Fungi</taxon>
        <taxon>Dikarya</taxon>
        <taxon>Ascomycota</taxon>
        <taxon>Pezizomycotina</taxon>
        <taxon>Sordariomycetes</taxon>
        <taxon>Xylariomycetidae</taxon>
        <taxon>Amphisphaeriales</taxon>
        <taxon>Apiosporaceae</taxon>
        <taxon>Apiospora</taxon>
    </lineage>
</organism>
<dbReference type="EMBL" id="JAQQWI010000001">
    <property type="protein sequence ID" value="KAK8040266.1"/>
    <property type="molecule type" value="Genomic_DNA"/>
</dbReference>
<proteinExistence type="predicted"/>
<comment type="caution">
    <text evidence="3">The sequence shown here is derived from an EMBL/GenBank/DDBJ whole genome shotgun (WGS) entry which is preliminary data.</text>
</comment>
<dbReference type="Gene3D" id="1.25.40.20">
    <property type="entry name" value="Ankyrin repeat-containing domain"/>
    <property type="match status" value="1"/>
</dbReference>
<evidence type="ECO:0000259" key="2">
    <source>
        <dbReference type="PROSITE" id="PS50181"/>
    </source>
</evidence>
<dbReference type="PANTHER" id="PTHR46224">
    <property type="entry name" value="ANKYRIN REPEAT FAMILY PROTEIN"/>
    <property type="match status" value="1"/>
</dbReference>
<dbReference type="Proteomes" id="UP001396898">
    <property type="component" value="Unassembled WGS sequence"/>
</dbReference>
<dbReference type="InterPro" id="IPR002110">
    <property type="entry name" value="Ankyrin_rpt"/>
</dbReference>
<dbReference type="InterPro" id="IPR051616">
    <property type="entry name" value="Cul2-RING_E3_ligase_SR"/>
</dbReference>
<sequence>MDPFRLFQLPAELLQLTFYFFVVSRDFKRAMRLRLVNQQFKTLVDETIFRYHIFHLLAQDDQDDDCSFNTYEKLSDYGGRSSYNLDDVPLATTVEGRSQQDWLNYIYPYLSAHALQGPPTGSPLYRVHRVAQAICKLDGDSGTEAVGHYVRELIPFAAAQASGMPSHAGLFLGGGPEPTDEALEADVRSAAVWLGKAAYIERLVAEGVRFCQPRDVEDKDYDCMFDHPLVVAAIRGDIEMIKTILGALEPPEEGELDNDRWLASMGLMSVVRARQSKPYNHGVLIKNGLENGHREVIEFALESDEASCVYAFLDSFHLIPWVDICERAKGVIERHSDPEDFMPVDGLVRSVSSGCTDTVRYHLRRAYGKKGLDLGGPAPDMLVGELHEMLCRAVRAGDESIVRLLLEEAHVDLRGKHRAIRDSRDNPLQLSVIKGRIAIIRLLLDHGADPNGDGTEGDVLRAENMPPIVSAIVQERLDIFRLLRERGALLHTPRTGGAAMEAARK</sequence>
<dbReference type="PROSITE" id="PS50297">
    <property type="entry name" value="ANK_REP_REGION"/>
    <property type="match status" value="1"/>
</dbReference>